<dbReference type="EMBL" id="LVLJ01001345">
    <property type="protein sequence ID" value="OAE30269.1"/>
    <property type="molecule type" value="Genomic_DNA"/>
</dbReference>
<keyword evidence="1" id="KW-0547">Nucleotide-binding</keyword>
<keyword evidence="2" id="KW-0067">ATP-binding</keyword>
<dbReference type="PROSITE" id="PS00109">
    <property type="entry name" value="PROTEIN_KINASE_TYR"/>
    <property type="match status" value="1"/>
</dbReference>
<dbReference type="GO" id="GO:0004672">
    <property type="term" value="F:protein kinase activity"/>
    <property type="evidence" value="ECO:0007669"/>
    <property type="project" value="InterPro"/>
</dbReference>
<evidence type="ECO:0000313" key="8">
    <source>
        <dbReference type="Proteomes" id="UP001162541"/>
    </source>
</evidence>
<reference evidence="5" key="2">
    <citation type="journal article" date="2019" name="Curr. Biol.">
        <title>Chromatin organization in early land plants reveals an ancestral association between H3K27me3, transposons, and constitutive heterochromatin.</title>
        <authorList>
            <person name="Montgomery S.A."/>
            <person name="Tanizawa Y."/>
            <person name="Galik B."/>
            <person name="Wang N."/>
            <person name="Ito T."/>
            <person name="Mochizuki T."/>
            <person name="Akimcheva S."/>
            <person name="Bowman J."/>
            <person name="Cognat V."/>
            <person name="Drouard L."/>
            <person name="Ekker H."/>
            <person name="Houng S."/>
            <person name="Kohchi T."/>
            <person name="Lin S."/>
            <person name="Liu L.D."/>
            <person name="Nakamura Y."/>
            <person name="Valeeva L.R."/>
            <person name="Shakirov E.V."/>
            <person name="Shippen D.E."/>
            <person name="Wei W."/>
            <person name="Yagura M."/>
            <person name="Yamaoka S."/>
            <person name="Yamato K.T."/>
            <person name="Liu C."/>
            <person name="Berger F."/>
        </authorList>
    </citation>
    <scope>NUCLEOTIDE SEQUENCE [LARGE SCALE GENOMIC DNA]</scope>
    <source>
        <strain evidence="5">Tak-1</strain>
    </source>
</reference>
<accession>A0A176WB14</accession>
<evidence type="ECO:0000259" key="4">
    <source>
        <dbReference type="PROSITE" id="PS50011"/>
    </source>
</evidence>
<dbReference type="AlphaFoldDB" id="A0A176WB14"/>
<dbReference type="Proteomes" id="UP001162541">
    <property type="component" value="Chromosome 5"/>
</dbReference>
<protein>
    <recommendedName>
        <fullName evidence="4">Protein kinase domain-containing protein</fullName>
    </recommendedName>
</protein>
<dbReference type="Gene3D" id="1.10.510.10">
    <property type="entry name" value="Transferase(Phosphotransferase) domain 1"/>
    <property type="match status" value="1"/>
</dbReference>
<dbReference type="EMBL" id="AP019870">
    <property type="protein sequence ID" value="BBN11271.1"/>
    <property type="molecule type" value="Genomic_DNA"/>
</dbReference>
<feature type="compositionally biased region" description="Low complexity" evidence="3">
    <location>
        <begin position="43"/>
        <end position="56"/>
    </location>
</feature>
<feature type="region of interest" description="Disordered" evidence="3">
    <location>
        <begin position="27"/>
        <end position="81"/>
    </location>
</feature>
<dbReference type="Proteomes" id="UP000077202">
    <property type="component" value="Unassembled WGS sequence"/>
</dbReference>
<feature type="domain" description="Protein kinase" evidence="4">
    <location>
        <begin position="145"/>
        <end position="413"/>
    </location>
</feature>
<evidence type="ECO:0000313" key="5">
    <source>
        <dbReference type="EMBL" id="BBN11271.1"/>
    </source>
</evidence>
<proteinExistence type="predicted"/>
<dbReference type="Pfam" id="PF00069">
    <property type="entry name" value="Pkinase"/>
    <property type="match status" value="1"/>
</dbReference>
<gene>
    <name evidence="6" type="ORF">AXG93_2956s1210</name>
    <name evidence="5" type="ORF">Mp_5g10480</name>
</gene>
<dbReference type="PANTHER" id="PTHR27001">
    <property type="entry name" value="OS01G0253100 PROTEIN"/>
    <property type="match status" value="1"/>
</dbReference>
<dbReference type="GO" id="GO:0005886">
    <property type="term" value="C:plasma membrane"/>
    <property type="evidence" value="ECO:0007669"/>
    <property type="project" value="TreeGrafter"/>
</dbReference>
<sequence>MAIRKVDRVKESSQVVDEVRCFCLPGDFGKGFRHKVKASDSDSSLATQSKSRSSSSQTTGFFVRSKGSDSDSPNSSSKSIRSSFQSAGSHFWSKASDGDSPSSLSIIPCLRVPETEEGDSVRPSVAPRQLHRFAYKDLENATKCFNECNLLRHAPYKVYRGTLPSGDVVNVRRVSDIESSRFRREVETQSRLEHENLVCLVGFSDDQGEQLLVSDALGHGTLEDHLQGPSGCSLQWSTRLGIALGVARAIAYLHWKQDPPIIHEDLRPSNIFLGDDFVAKVANYTPPCQCGEFVAIARSWEYHDPGSVSQVQTEYCNVYSFGVILLQLLTGRPTHESGTRKSLVDRVRKHQQKAEDGNFEAMRPLIDGVIANESAAVLQAVMNLALRCVGKDRDDRPTMEEVVEALQNLIEHE</sequence>
<dbReference type="PANTHER" id="PTHR27001:SF118">
    <property type="entry name" value="OS01G0253100 PROTEIN"/>
    <property type="match status" value="1"/>
</dbReference>
<dbReference type="PROSITE" id="PS50011">
    <property type="entry name" value="PROTEIN_KINASE_DOM"/>
    <property type="match status" value="1"/>
</dbReference>
<keyword evidence="7" id="KW-1185">Reference proteome</keyword>
<evidence type="ECO:0000256" key="2">
    <source>
        <dbReference type="ARBA" id="ARBA00022840"/>
    </source>
</evidence>
<dbReference type="GO" id="GO:0005524">
    <property type="term" value="F:ATP binding"/>
    <property type="evidence" value="ECO:0007669"/>
    <property type="project" value="UniProtKB-KW"/>
</dbReference>
<reference evidence="6 7" key="1">
    <citation type="submission" date="2016-03" db="EMBL/GenBank/DDBJ databases">
        <title>Mechanisms controlling the formation of the plant cell surface in tip-growing cells are functionally conserved among land plants.</title>
        <authorList>
            <person name="Honkanen S."/>
            <person name="Jones V.A."/>
            <person name="Morieri G."/>
            <person name="Champion C."/>
            <person name="Hetherington A.J."/>
            <person name="Kelly S."/>
            <person name="Saint-Marcoux D."/>
            <person name="Proust H."/>
            <person name="Prescott H."/>
            <person name="Dolan L."/>
        </authorList>
    </citation>
    <scope>NUCLEOTIDE SEQUENCE [LARGE SCALE GENOMIC DNA]</scope>
    <source>
        <strain evidence="7">cv. Tak-1 and cv. Tak-2</strain>
        <tissue evidence="6">Whole gametophyte</tissue>
    </source>
</reference>
<evidence type="ECO:0000256" key="1">
    <source>
        <dbReference type="ARBA" id="ARBA00022741"/>
    </source>
</evidence>
<organism evidence="6 7">
    <name type="scientific">Marchantia polymorpha subsp. ruderalis</name>
    <dbReference type="NCBI Taxonomy" id="1480154"/>
    <lineage>
        <taxon>Eukaryota</taxon>
        <taxon>Viridiplantae</taxon>
        <taxon>Streptophyta</taxon>
        <taxon>Embryophyta</taxon>
        <taxon>Marchantiophyta</taxon>
        <taxon>Marchantiopsida</taxon>
        <taxon>Marchantiidae</taxon>
        <taxon>Marchantiales</taxon>
        <taxon>Marchantiaceae</taxon>
        <taxon>Marchantia</taxon>
    </lineage>
</organism>
<feature type="compositionally biased region" description="Low complexity" evidence="3">
    <location>
        <begin position="70"/>
        <end position="81"/>
    </location>
</feature>
<reference evidence="8" key="3">
    <citation type="journal article" date="2020" name="Curr. Biol.">
        <title>Chromatin organization in early land plants reveals an ancestral association between H3K27me3, transposons, and constitutive heterochromatin.</title>
        <authorList>
            <person name="Montgomery S.A."/>
            <person name="Tanizawa Y."/>
            <person name="Galik B."/>
            <person name="Wang N."/>
            <person name="Ito T."/>
            <person name="Mochizuki T."/>
            <person name="Akimcheva S."/>
            <person name="Bowman J.L."/>
            <person name="Cognat V."/>
            <person name="Marechal-Drouard L."/>
            <person name="Ekker H."/>
            <person name="Hong S.F."/>
            <person name="Kohchi T."/>
            <person name="Lin S.S."/>
            <person name="Liu L.D."/>
            <person name="Nakamura Y."/>
            <person name="Valeeva L.R."/>
            <person name="Shakirov E.V."/>
            <person name="Shippen D.E."/>
            <person name="Wei W.L."/>
            <person name="Yagura M."/>
            <person name="Yamaoka S."/>
            <person name="Yamato K.T."/>
            <person name="Liu C."/>
            <person name="Berger F."/>
        </authorList>
    </citation>
    <scope>NUCLEOTIDE SEQUENCE [LARGE SCALE GENOMIC DNA]</scope>
    <source>
        <strain evidence="8">Tak-1</strain>
    </source>
</reference>
<dbReference type="InterPro" id="IPR000719">
    <property type="entry name" value="Prot_kinase_dom"/>
</dbReference>
<evidence type="ECO:0000313" key="7">
    <source>
        <dbReference type="Proteomes" id="UP000077202"/>
    </source>
</evidence>
<name>A0A176WB14_MARPO</name>
<evidence type="ECO:0000256" key="3">
    <source>
        <dbReference type="SAM" id="MobiDB-lite"/>
    </source>
</evidence>
<dbReference type="SUPFAM" id="SSF56112">
    <property type="entry name" value="Protein kinase-like (PK-like)"/>
    <property type="match status" value="1"/>
</dbReference>
<dbReference type="InterPro" id="IPR011009">
    <property type="entry name" value="Kinase-like_dom_sf"/>
</dbReference>
<dbReference type="InterPro" id="IPR008266">
    <property type="entry name" value="Tyr_kinase_AS"/>
</dbReference>
<evidence type="ECO:0000313" key="6">
    <source>
        <dbReference type="EMBL" id="OAE30269.1"/>
    </source>
</evidence>
<dbReference type="Gene3D" id="3.30.200.20">
    <property type="entry name" value="Phosphorylase Kinase, domain 1"/>
    <property type="match status" value="1"/>
</dbReference>